<dbReference type="Proteomes" id="UP001431783">
    <property type="component" value="Unassembled WGS sequence"/>
</dbReference>
<keyword evidence="3" id="KW-1185">Reference proteome</keyword>
<evidence type="ECO:0000313" key="2">
    <source>
        <dbReference type="EMBL" id="KAK9890358.1"/>
    </source>
</evidence>
<comment type="caution">
    <text evidence="2">The sequence shown here is derived from an EMBL/GenBank/DDBJ whole genome shotgun (WGS) entry which is preliminary data.</text>
</comment>
<organism evidence="2 3">
    <name type="scientific">Henosepilachna vigintioctopunctata</name>
    <dbReference type="NCBI Taxonomy" id="420089"/>
    <lineage>
        <taxon>Eukaryota</taxon>
        <taxon>Metazoa</taxon>
        <taxon>Ecdysozoa</taxon>
        <taxon>Arthropoda</taxon>
        <taxon>Hexapoda</taxon>
        <taxon>Insecta</taxon>
        <taxon>Pterygota</taxon>
        <taxon>Neoptera</taxon>
        <taxon>Endopterygota</taxon>
        <taxon>Coleoptera</taxon>
        <taxon>Polyphaga</taxon>
        <taxon>Cucujiformia</taxon>
        <taxon>Coccinelloidea</taxon>
        <taxon>Coccinellidae</taxon>
        <taxon>Epilachninae</taxon>
        <taxon>Epilachnini</taxon>
        <taxon>Henosepilachna</taxon>
    </lineage>
</organism>
<gene>
    <name evidence="2" type="ORF">WA026_010453</name>
</gene>
<feature type="chain" id="PRO_5043688183" evidence="1">
    <location>
        <begin position="23"/>
        <end position="159"/>
    </location>
</feature>
<dbReference type="EMBL" id="JARQZJ010000125">
    <property type="protein sequence ID" value="KAK9890358.1"/>
    <property type="molecule type" value="Genomic_DNA"/>
</dbReference>
<dbReference type="AlphaFoldDB" id="A0AAW1VD67"/>
<evidence type="ECO:0000313" key="3">
    <source>
        <dbReference type="Proteomes" id="UP001431783"/>
    </source>
</evidence>
<evidence type="ECO:0000256" key="1">
    <source>
        <dbReference type="SAM" id="SignalP"/>
    </source>
</evidence>
<accession>A0AAW1VD67</accession>
<name>A0AAW1VD67_9CUCU</name>
<reference evidence="2 3" key="1">
    <citation type="submission" date="2023-03" db="EMBL/GenBank/DDBJ databases">
        <title>Genome insight into feeding habits of ladybird beetles.</title>
        <authorList>
            <person name="Li H.-S."/>
            <person name="Huang Y.-H."/>
            <person name="Pang H."/>
        </authorList>
    </citation>
    <scope>NUCLEOTIDE SEQUENCE [LARGE SCALE GENOMIC DNA]</scope>
    <source>
        <strain evidence="2">SYSU_2023b</strain>
        <tissue evidence="2">Whole body</tissue>
    </source>
</reference>
<keyword evidence="1" id="KW-0732">Signal</keyword>
<sequence>MILKVVLTFVCCMFILVCRVASTKCYVCGTENIKTCDNFDPNNSSYIMECPKTKSSCGLQTQGDIKIRTCEDLHMNDCQKANSIEYCYCTKDLCNGVSIFFTPSDDEDELEGSGSTTISSVTFTPTTTVTQTYAKGNQEMSTYSRCLISLLYLIPSVLK</sequence>
<proteinExistence type="predicted"/>
<feature type="signal peptide" evidence="1">
    <location>
        <begin position="1"/>
        <end position="22"/>
    </location>
</feature>
<protein>
    <submittedName>
        <fullName evidence="2">Uncharacterized protein</fullName>
    </submittedName>
</protein>